<evidence type="ECO:0000256" key="2">
    <source>
        <dbReference type="PROSITE-ProRule" id="PRU00708"/>
    </source>
</evidence>
<dbReference type="AlphaFoldDB" id="A0AAN9L1Y1"/>
<feature type="repeat" description="PPR" evidence="2">
    <location>
        <begin position="206"/>
        <end position="240"/>
    </location>
</feature>
<feature type="repeat" description="PPR" evidence="2">
    <location>
        <begin position="338"/>
        <end position="372"/>
    </location>
</feature>
<dbReference type="PANTHER" id="PTHR47926">
    <property type="entry name" value="PENTATRICOPEPTIDE REPEAT-CONTAINING PROTEIN"/>
    <property type="match status" value="1"/>
</dbReference>
<dbReference type="Pfam" id="PF20431">
    <property type="entry name" value="E_motif"/>
    <property type="match status" value="1"/>
</dbReference>
<dbReference type="InterPro" id="IPR011990">
    <property type="entry name" value="TPR-like_helical_dom_sf"/>
</dbReference>
<evidence type="ECO:0000313" key="4">
    <source>
        <dbReference type="Proteomes" id="UP001367508"/>
    </source>
</evidence>
<dbReference type="Pfam" id="PF01535">
    <property type="entry name" value="PPR"/>
    <property type="match status" value="5"/>
</dbReference>
<dbReference type="NCBIfam" id="TIGR00756">
    <property type="entry name" value="PPR"/>
    <property type="match status" value="4"/>
</dbReference>
<comment type="caution">
    <text evidence="3">The sequence shown here is derived from an EMBL/GenBank/DDBJ whole genome shotgun (WGS) entry which is preliminary data.</text>
</comment>
<sequence length="557" mass="61413">MSFESSTGNRLEEFVGRPGNAPSFDVHMIQKTVKNGFLTTLAQKCKTLIELKQLHAHILRCRINHTPYAIAPVISVAATSNDVSFFSYARSIFLHLTHRNTFMHNTMIRGYLLARSPFLAVSCYLAMLQNGIAVNNYTFPPLIKACIAILSSSSSSNLIGRLVHGHVVKFGLCNDPYVVSAFIEFYSASREVERARVLFDKTTKKDVVLWTAMIDGYGKIGNVENAREVFEKMPERNAVSWSAMMAAYSRVSDFKQVLALFAEMQSEGTKPNESILVTVLTACAHLGALTQGLWVHSYAKRLDLVSNPILATALVDMYSKCGCVKSALSVFGSIVDKDAGAWNAMISGVALNGDARKALELFHQMAASGADPNETTFVAVLSACTHGKMVRQGLQLFEEMSSTYGVLPQVEHYACVVDLLSRAGMVEEAEKFIDKKMGGLAADDPNVWGALLNACRIYKNIHVGNRVWKKLLDMSVADCGTHVLTYNIYREAGLDAEANRVWSTISEAGMKKKPGCSIIEVDNEVEEFLAGDHSHPQAQEMCKLLDSFLKMVNLEQF</sequence>
<dbReference type="InterPro" id="IPR046960">
    <property type="entry name" value="PPR_At4g14850-like_plant"/>
</dbReference>
<name>A0AAN9L1Y1_CANGL</name>
<dbReference type="GO" id="GO:0003723">
    <property type="term" value="F:RNA binding"/>
    <property type="evidence" value="ECO:0007669"/>
    <property type="project" value="InterPro"/>
</dbReference>
<reference evidence="3 4" key="1">
    <citation type="submission" date="2024-01" db="EMBL/GenBank/DDBJ databases">
        <title>The genomes of 5 underutilized Papilionoideae crops provide insights into root nodulation and disease resistanc.</title>
        <authorList>
            <person name="Jiang F."/>
        </authorList>
    </citation>
    <scope>NUCLEOTIDE SEQUENCE [LARGE SCALE GENOMIC DNA]</scope>
    <source>
        <strain evidence="3">LVBAO_FW01</strain>
        <tissue evidence="3">Leaves</tissue>
    </source>
</reference>
<dbReference type="Pfam" id="PF13041">
    <property type="entry name" value="PPR_2"/>
    <property type="match status" value="1"/>
</dbReference>
<dbReference type="PANTHER" id="PTHR47926:SF436">
    <property type="entry name" value="PENTATRICOPEPTIDE REPEAT-CONTAINING PROTEIN ELI1, CHLOROPLASTIC-LIKE ISOFORM X2"/>
    <property type="match status" value="1"/>
</dbReference>
<keyword evidence="4" id="KW-1185">Reference proteome</keyword>
<dbReference type="InterPro" id="IPR002885">
    <property type="entry name" value="PPR_rpt"/>
</dbReference>
<proteinExistence type="predicted"/>
<dbReference type="Proteomes" id="UP001367508">
    <property type="component" value="Unassembled WGS sequence"/>
</dbReference>
<protein>
    <recommendedName>
        <fullName evidence="5">Pentatricopeptide repeat-containing protein</fullName>
    </recommendedName>
</protein>
<dbReference type="Gene3D" id="1.25.40.10">
    <property type="entry name" value="Tetratricopeptide repeat domain"/>
    <property type="match status" value="3"/>
</dbReference>
<dbReference type="InterPro" id="IPR046848">
    <property type="entry name" value="E_motif"/>
</dbReference>
<organism evidence="3 4">
    <name type="scientific">Canavalia gladiata</name>
    <name type="common">Sword bean</name>
    <name type="synonym">Dolichos gladiatus</name>
    <dbReference type="NCBI Taxonomy" id="3824"/>
    <lineage>
        <taxon>Eukaryota</taxon>
        <taxon>Viridiplantae</taxon>
        <taxon>Streptophyta</taxon>
        <taxon>Embryophyta</taxon>
        <taxon>Tracheophyta</taxon>
        <taxon>Spermatophyta</taxon>
        <taxon>Magnoliopsida</taxon>
        <taxon>eudicotyledons</taxon>
        <taxon>Gunneridae</taxon>
        <taxon>Pentapetalae</taxon>
        <taxon>rosids</taxon>
        <taxon>fabids</taxon>
        <taxon>Fabales</taxon>
        <taxon>Fabaceae</taxon>
        <taxon>Papilionoideae</taxon>
        <taxon>50 kb inversion clade</taxon>
        <taxon>NPAAA clade</taxon>
        <taxon>indigoferoid/millettioid clade</taxon>
        <taxon>Phaseoleae</taxon>
        <taxon>Canavalia</taxon>
    </lineage>
</organism>
<dbReference type="PROSITE" id="PS51375">
    <property type="entry name" value="PPR"/>
    <property type="match status" value="2"/>
</dbReference>
<keyword evidence="1" id="KW-0677">Repeat</keyword>
<dbReference type="FunFam" id="1.25.40.10:FF:000348">
    <property type="entry name" value="Pentatricopeptide repeat-containing protein chloroplastic"/>
    <property type="match status" value="1"/>
</dbReference>
<gene>
    <name evidence="3" type="ORF">VNO77_21839</name>
</gene>
<accession>A0AAN9L1Y1</accession>
<dbReference type="EMBL" id="JAYMYQ010000005">
    <property type="protein sequence ID" value="KAK7327749.1"/>
    <property type="molecule type" value="Genomic_DNA"/>
</dbReference>
<dbReference type="FunFam" id="1.25.40.10:FF:000090">
    <property type="entry name" value="Pentatricopeptide repeat-containing protein, chloroplastic"/>
    <property type="match status" value="1"/>
</dbReference>
<evidence type="ECO:0000256" key="1">
    <source>
        <dbReference type="ARBA" id="ARBA00022737"/>
    </source>
</evidence>
<dbReference type="GO" id="GO:0009451">
    <property type="term" value="P:RNA modification"/>
    <property type="evidence" value="ECO:0007669"/>
    <property type="project" value="InterPro"/>
</dbReference>
<evidence type="ECO:0000313" key="3">
    <source>
        <dbReference type="EMBL" id="KAK7327749.1"/>
    </source>
</evidence>
<evidence type="ECO:0008006" key="5">
    <source>
        <dbReference type="Google" id="ProtNLM"/>
    </source>
</evidence>